<dbReference type="Pfam" id="PF06102">
    <property type="entry name" value="RRP36"/>
    <property type="match status" value="1"/>
</dbReference>
<proteinExistence type="inferred from homology"/>
<feature type="compositionally biased region" description="Basic and acidic residues" evidence="10">
    <location>
        <begin position="363"/>
        <end position="373"/>
    </location>
</feature>
<feature type="region of interest" description="Disordered" evidence="10">
    <location>
        <begin position="1"/>
        <end position="115"/>
    </location>
</feature>
<feature type="region of interest" description="Disordered" evidence="10">
    <location>
        <begin position="336"/>
        <end position="385"/>
    </location>
</feature>
<dbReference type="GO" id="GO:0030686">
    <property type="term" value="C:90S preribosome"/>
    <property type="evidence" value="ECO:0007669"/>
    <property type="project" value="TreeGrafter"/>
</dbReference>
<feature type="compositionally biased region" description="Basic and acidic residues" evidence="10">
    <location>
        <begin position="137"/>
        <end position="151"/>
    </location>
</feature>
<evidence type="ECO:0000256" key="3">
    <source>
        <dbReference type="ARBA" id="ARBA00022517"/>
    </source>
</evidence>
<keyword evidence="12" id="KW-1185">Reference proteome</keyword>
<evidence type="ECO:0000256" key="2">
    <source>
        <dbReference type="ARBA" id="ARBA00009418"/>
    </source>
</evidence>
<evidence type="ECO:0000256" key="5">
    <source>
        <dbReference type="ARBA" id="ARBA00023054"/>
    </source>
</evidence>
<comment type="function">
    <text evidence="8 9">Component of the 90S pre-ribosome involved in the maturation of rRNAs. Required for early cleavages of the pre-RNAs in the 40S ribosomal subunit maturation pathway.</text>
</comment>
<evidence type="ECO:0000313" key="11">
    <source>
        <dbReference type="EMBL" id="KAJ7225551.1"/>
    </source>
</evidence>
<evidence type="ECO:0000256" key="7">
    <source>
        <dbReference type="ARBA" id="ARBA00023274"/>
    </source>
</evidence>
<comment type="subunit">
    <text evidence="9">Associates with 90S and pre-40S pre-ribosomal particles.</text>
</comment>
<evidence type="ECO:0000256" key="6">
    <source>
        <dbReference type="ARBA" id="ARBA00023242"/>
    </source>
</evidence>
<comment type="caution">
    <text evidence="11">The sequence shown here is derived from an EMBL/GenBank/DDBJ whole genome shotgun (WGS) entry which is preliminary data.</text>
</comment>
<keyword evidence="7 9" id="KW-0687">Ribonucleoprotein</keyword>
<keyword evidence="4 9" id="KW-0698">rRNA processing</keyword>
<protein>
    <recommendedName>
        <fullName evidence="9">rRNA biogenesis protein RRP36</fullName>
    </recommendedName>
</protein>
<dbReference type="PANTHER" id="PTHR21738:SF0">
    <property type="entry name" value="RIBOSOMAL RNA PROCESSING PROTEIN 36 HOMOLOG"/>
    <property type="match status" value="1"/>
</dbReference>
<evidence type="ECO:0000313" key="12">
    <source>
        <dbReference type="Proteomes" id="UP001219525"/>
    </source>
</evidence>
<dbReference type="PANTHER" id="PTHR21738">
    <property type="entry name" value="RIBOSOMAL RNA PROCESSING PROTEIN 36 HOMOLOG"/>
    <property type="match status" value="1"/>
</dbReference>
<evidence type="ECO:0000256" key="10">
    <source>
        <dbReference type="SAM" id="MobiDB-lite"/>
    </source>
</evidence>
<evidence type="ECO:0000256" key="8">
    <source>
        <dbReference type="ARBA" id="ARBA00025053"/>
    </source>
</evidence>
<accession>A0AAD6YPV9</accession>
<comment type="subcellular location">
    <subcellularLocation>
        <location evidence="1 9">Nucleus</location>
        <location evidence="1 9">Nucleolus</location>
    </subcellularLocation>
</comment>
<dbReference type="EMBL" id="JARJCW010000004">
    <property type="protein sequence ID" value="KAJ7225551.1"/>
    <property type="molecule type" value="Genomic_DNA"/>
</dbReference>
<organism evidence="11 12">
    <name type="scientific">Mycena pura</name>
    <dbReference type="NCBI Taxonomy" id="153505"/>
    <lineage>
        <taxon>Eukaryota</taxon>
        <taxon>Fungi</taxon>
        <taxon>Dikarya</taxon>
        <taxon>Basidiomycota</taxon>
        <taxon>Agaricomycotina</taxon>
        <taxon>Agaricomycetes</taxon>
        <taxon>Agaricomycetidae</taxon>
        <taxon>Agaricales</taxon>
        <taxon>Marasmiineae</taxon>
        <taxon>Mycenaceae</taxon>
        <taxon>Mycena</taxon>
    </lineage>
</organism>
<keyword evidence="3 9" id="KW-0690">Ribosome biogenesis</keyword>
<evidence type="ECO:0000256" key="4">
    <source>
        <dbReference type="ARBA" id="ARBA00022552"/>
    </source>
</evidence>
<sequence>MPRRPRPSSRAAPKMNVESTVIHIPSKPSKEPLASPDQSEQSERSNSSEVVDESATSSDEASVVDAEDDEDVDAPRVSHWVDDDDLDLDSFRRDESTLGQTRDAGPSKLNSLEDDLSNLPLGALLKAQRALKQVEASYHDESSEDDAHAEPESTTSKGKQKEKAKPEWSTQPRQDIAKRANKHAPTEVTSKRPVTRRRTVVEVKTIQPRDPRFLPLAGQFLPEKFQEHYGFLVEAHKKELQTLRDNLKTARKRLLSSPRELRSEREAEVGRLEMAVKRAESLVNQDRRAKVDREALAKLNEAERAKQKEGKTAWWMKESEKKKFLVRARYDALAADGGKRAVKKAIEKKQKKIGQKEKRSRPFAKDLKRKAGDEEGGPVQKRRRT</sequence>
<keyword evidence="5" id="KW-0175">Coiled coil</keyword>
<keyword evidence="6 9" id="KW-0539">Nucleus</keyword>
<reference evidence="11" key="1">
    <citation type="submission" date="2023-03" db="EMBL/GenBank/DDBJ databases">
        <title>Massive genome expansion in bonnet fungi (Mycena s.s.) driven by repeated elements and novel gene families across ecological guilds.</title>
        <authorList>
            <consortium name="Lawrence Berkeley National Laboratory"/>
            <person name="Harder C.B."/>
            <person name="Miyauchi S."/>
            <person name="Viragh M."/>
            <person name="Kuo A."/>
            <person name="Thoen E."/>
            <person name="Andreopoulos B."/>
            <person name="Lu D."/>
            <person name="Skrede I."/>
            <person name="Drula E."/>
            <person name="Henrissat B."/>
            <person name="Morin E."/>
            <person name="Kohler A."/>
            <person name="Barry K."/>
            <person name="LaButti K."/>
            <person name="Morin E."/>
            <person name="Salamov A."/>
            <person name="Lipzen A."/>
            <person name="Mereny Z."/>
            <person name="Hegedus B."/>
            <person name="Baldrian P."/>
            <person name="Stursova M."/>
            <person name="Weitz H."/>
            <person name="Taylor A."/>
            <person name="Grigoriev I.V."/>
            <person name="Nagy L.G."/>
            <person name="Martin F."/>
            <person name="Kauserud H."/>
        </authorList>
    </citation>
    <scope>NUCLEOTIDE SEQUENCE</scope>
    <source>
        <strain evidence="11">9144</strain>
    </source>
</reference>
<comment type="similarity">
    <text evidence="2 9">Belongs to the RRP36 family.</text>
</comment>
<dbReference type="GO" id="GO:0005730">
    <property type="term" value="C:nucleolus"/>
    <property type="evidence" value="ECO:0007669"/>
    <property type="project" value="UniProtKB-SubCell"/>
</dbReference>
<dbReference type="AlphaFoldDB" id="A0AAD6YPV9"/>
<feature type="region of interest" description="Disordered" evidence="10">
    <location>
        <begin position="133"/>
        <end position="199"/>
    </location>
</feature>
<name>A0AAD6YPV9_9AGAR</name>
<gene>
    <name evidence="11" type="ORF">GGX14DRAFT_489648</name>
</gene>
<dbReference type="Proteomes" id="UP001219525">
    <property type="component" value="Unassembled WGS sequence"/>
</dbReference>
<evidence type="ECO:0000256" key="1">
    <source>
        <dbReference type="ARBA" id="ARBA00004604"/>
    </source>
</evidence>
<evidence type="ECO:0000256" key="9">
    <source>
        <dbReference type="RuleBase" id="RU368027"/>
    </source>
</evidence>
<dbReference type="InterPro" id="IPR009292">
    <property type="entry name" value="RRP36"/>
</dbReference>
<dbReference type="GO" id="GO:0000462">
    <property type="term" value="P:maturation of SSU-rRNA from tricistronic rRNA transcript (SSU-rRNA, 5.8S rRNA, LSU-rRNA)"/>
    <property type="evidence" value="ECO:0007669"/>
    <property type="project" value="TreeGrafter"/>
</dbReference>
<feature type="compositionally biased region" description="Basic residues" evidence="10">
    <location>
        <begin position="349"/>
        <end position="362"/>
    </location>
</feature>